<dbReference type="Gene3D" id="3.40.50.1000">
    <property type="entry name" value="HAD superfamily/HAD-like"/>
    <property type="match status" value="1"/>
</dbReference>
<dbReference type="Gene3D" id="3.30.1240.10">
    <property type="match status" value="1"/>
</dbReference>
<gene>
    <name evidence="1" type="ORF">HF861_02115</name>
</gene>
<dbReference type="RefSeq" id="WP_168964691.1">
    <property type="nucleotide sequence ID" value="NZ_JABAFR010000003.1"/>
</dbReference>
<reference evidence="1 2" key="1">
    <citation type="submission" date="2020-04" db="EMBL/GenBank/DDBJ databases">
        <authorList>
            <person name="Hitch T.C.A."/>
            <person name="Wylensek D."/>
            <person name="Clavel T."/>
        </authorList>
    </citation>
    <scope>NUCLEOTIDE SEQUENCE [LARGE SCALE GENOMIC DNA]</scope>
    <source>
        <strain evidence="1 2">BSM-383-APC-22F</strain>
    </source>
</reference>
<proteinExistence type="predicted"/>
<dbReference type="AlphaFoldDB" id="A0A7X9NG92"/>
<dbReference type="InterPro" id="IPR006379">
    <property type="entry name" value="HAD-SF_hydro_IIB"/>
</dbReference>
<organism evidence="1 2">
    <name type="scientific">Faecalicoccus pleomorphus</name>
    <dbReference type="NCBI Taxonomy" id="1323"/>
    <lineage>
        <taxon>Bacteria</taxon>
        <taxon>Bacillati</taxon>
        <taxon>Bacillota</taxon>
        <taxon>Erysipelotrichia</taxon>
        <taxon>Erysipelotrichales</taxon>
        <taxon>Erysipelotrichaceae</taxon>
        <taxon>Faecalicoccus</taxon>
    </lineage>
</organism>
<name>A0A7X9NG92_9FIRM</name>
<dbReference type="NCBIfam" id="TIGR01484">
    <property type="entry name" value="HAD-SF-IIB"/>
    <property type="match status" value="1"/>
</dbReference>
<dbReference type="GO" id="GO:0016791">
    <property type="term" value="F:phosphatase activity"/>
    <property type="evidence" value="ECO:0007669"/>
    <property type="project" value="TreeGrafter"/>
</dbReference>
<dbReference type="GO" id="GO:0005829">
    <property type="term" value="C:cytosol"/>
    <property type="evidence" value="ECO:0007669"/>
    <property type="project" value="TreeGrafter"/>
</dbReference>
<comment type="caution">
    <text evidence="1">The sequence shown here is derived from an EMBL/GenBank/DDBJ whole genome shotgun (WGS) entry which is preliminary data.</text>
</comment>
<dbReference type="PANTHER" id="PTHR10000">
    <property type="entry name" value="PHOSPHOSERINE PHOSPHATASE"/>
    <property type="match status" value="1"/>
</dbReference>
<dbReference type="InterPro" id="IPR036412">
    <property type="entry name" value="HAD-like_sf"/>
</dbReference>
<dbReference type="GO" id="GO:0000287">
    <property type="term" value="F:magnesium ion binding"/>
    <property type="evidence" value="ECO:0007669"/>
    <property type="project" value="TreeGrafter"/>
</dbReference>
<evidence type="ECO:0000313" key="1">
    <source>
        <dbReference type="EMBL" id="NME43680.1"/>
    </source>
</evidence>
<evidence type="ECO:0000313" key="2">
    <source>
        <dbReference type="Proteomes" id="UP000540014"/>
    </source>
</evidence>
<dbReference type="Pfam" id="PF08282">
    <property type="entry name" value="Hydrolase_3"/>
    <property type="match status" value="1"/>
</dbReference>
<dbReference type="InterPro" id="IPR023214">
    <property type="entry name" value="HAD_sf"/>
</dbReference>
<sequence length="274" mass="31498">MIRLLAFDVDGTLCHEKNEISKPLKSVLTILQKQGMEMVLATGRPLVDLNAFRQKNNFYTPAVFLNGAAILQKDDSITDCVFLDEKDSSYLISLLRQKGYPFVCYMESKTIEFFGSKKRCGHIMGAHLNHEPELETLFDSFELYDPMSFQMDRILKIEICFEDVKTIPGVKEMILNHVNLYVVSSMGFNLEITSSSANKGKKLKSYVQSQNIKEDEVMVFGDGENDISMFEQFKHSVLIENKNHLFDYPTQYRLSSKEDALAEFLKDYFQIKEA</sequence>
<accession>A0A7X9NG92</accession>
<dbReference type="InterPro" id="IPR000150">
    <property type="entry name" value="Cof"/>
</dbReference>
<dbReference type="NCBIfam" id="TIGR00099">
    <property type="entry name" value="Cof-subfamily"/>
    <property type="match status" value="1"/>
</dbReference>
<dbReference type="PANTHER" id="PTHR10000:SF8">
    <property type="entry name" value="HAD SUPERFAMILY HYDROLASE-LIKE, TYPE 3"/>
    <property type="match status" value="1"/>
</dbReference>
<dbReference type="SUPFAM" id="SSF56784">
    <property type="entry name" value="HAD-like"/>
    <property type="match status" value="1"/>
</dbReference>
<dbReference type="EMBL" id="JABAFR010000003">
    <property type="protein sequence ID" value="NME43680.1"/>
    <property type="molecule type" value="Genomic_DNA"/>
</dbReference>
<dbReference type="Proteomes" id="UP000540014">
    <property type="component" value="Unassembled WGS sequence"/>
</dbReference>
<protein>
    <submittedName>
        <fullName evidence="1">HAD family phosphatase</fullName>
    </submittedName>
</protein>